<evidence type="ECO:0000256" key="7">
    <source>
        <dbReference type="ARBA" id="ARBA00022723"/>
    </source>
</evidence>
<comment type="pathway">
    <text evidence="3 12">Glycolipid biosynthesis; lipid IV(A) biosynthesis; lipid IV(A) from (3R)-3-hydroxytetradecanoyl-[acyl-carrier-protein] and UDP-N-acetyl-alpha-D-glucosamine: step 2/6.</text>
</comment>
<dbReference type="InterPro" id="IPR011334">
    <property type="entry name" value="UDP-acyl_GlcNac_deAcase_C"/>
</dbReference>
<dbReference type="GO" id="GO:0009245">
    <property type="term" value="P:lipid A biosynthetic process"/>
    <property type="evidence" value="ECO:0007669"/>
    <property type="project" value="UniProtKB-UniRule"/>
</dbReference>
<keyword evidence="6 12" id="KW-0441">Lipid A biosynthesis</keyword>
<keyword evidence="9 12" id="KW-0862">Zinc</keyword>
<evidence type="ECO:0000256" key="12">
    <source>
        <dbReference type="HAMAP-Rule" id="MF_00388"/>
    </source>
</evidence>
<dbReference type="SMR" id="A0A0H3A5Y0"/>
<dbReference type="EC" id="3.5.1.108" evidence="4 12"/>
<feature type="binding site" evidence="12">
    <location>
        <position position="237"/>
    </location>
    <ligand>
        <name>Zn(2+)</name>
        <dbReference type="ChEBI" id="CHEBI:29105"/>
    </ligand>
</feature>
<keyword evidence="7 12" id="KW-0479">Metal-binding</keyword>
<dbReference type="RefSeq" id="WP_010940177.1">
    <property type="nucleotide sequence ID" value="NC_008751.1"/>
</dbReference>
<proteinExistence type="inferred from homology"/>
<evidence type="ECO:0000256" key="4">
    <source>
        <dbReference type="ARBA" id="ARBA00012745"/>
    </source>
</evidence>
<feature type="active site" description="Proton donor" evidence="12">
    <location>
        <position position="260"/>
    </location>
</feature>
<evidence type="ECO:0000256" key="11">
    <source>
        <dbReference type="ARBA" id="ARBA00024535"/>
    </source>
</evidence>
<comment type="similarity">
    <text evidence="12">Belongs to the LpxC family.</text>
</comment>
<dbReference type="HAMAP" id="MF_00388">
    <property type="entry name" value="LpxC"/>
    <property type="match status" value="1"/>
</dbReference>
<evidence type="ECO:0000313" key="13">
    <source>
        <dbReference type="EMBL" id="ABM27472.1"/>
    </source>
</evidence>
<dbReference type="GO" id="GO:0103117">
    <property type="term" value="F:UDP-3-O-acyl-N-acetylglucosamine deacetylase activity"/>
    <property type="evidence" value="ECO:0007669"/>
    <property type="project" value="UniProtKB-UniRule"/>
</dbReference>
<dbReference type="GO" id="GO:0046872">
    <property type="term" value="F:metal ion binding"/>
    <property type="evidence" value="ECO:0007669"/>
    <property type="project" value="UniProtKB-KW"/>
</dbReference>
<dbReference type="InterPro" id="IPR015870">
    <property type="entry name" value="UDP-acyl_N-AcGlcN_deAcase_N"/>
</dbReference>
<dbReference type="Gene3D" id="3.30.1700.10">
    <property type="entry name" value="lpxc deacetylase, domain 2"/>
    <property type="match status" value="1"/>
</dbReference>
<dbReference type="InterPro" id="IPR020568">
    <property type="entry name" value="Ribosomal_Su5_D2-typ_SF"/>
</dbReference>
<reference evidence="14" key="1">
    <citation type="journal article" date="2009" name="Environ. Microbiol.">
        <title>Contribution of mobile genetic elements to Desulfovibrio vulgaris genome plasticity.</title>
        <authorList>
            <person name="Walker C.B."/>
            <person name="Stolyar S."/>
            <person name="Chivian D."/>
            <person name="Pinel N."/>
            <person name="Gabster J.A."/>
            <person name="Dehal P.S."/>
            <person name="He Z."/>
            <person name="Yang Z.K."/>
            <person name="Yen H.C."/>
            <person name="Zhou J."/>
            <person name="Wall J.D."/>
            <person name="Hazen T.C."/>
            <person name="Arkin A.P."/>
            <person name="Stahl D.A."/>
        </authorList>
    </citation>
    <scope>NUCLEOTIDE SEQUENCE [LARGE SCALE GENOMIC DNA]</scope>
    <source>
        <strain evidence="14">DP4</strain>
    </source>
</reference>
<dbReference type="EMBL" id="CP000527">
    <property type="protein sequence ID" value="ABM27472.1"/>
    <property type="molecule type" value="Genomic_DNA"/>
</dbReference>
<name>A0A0H3A5Y0_NITV4</name>
<dbReference type="SUPFAM" id="SSF54211">
    <property type="entry name" value="Ribosomal protein S5 domain 2-like"/>
    <property type="match status" value="2"/>
</dbReference>
<comment type="catalytic activity">
    <reaction evidence="11 12">
        <text>a UDP-3-O-[(3R)-3-hydroxyacyl]-N-acetyl-alpha-D-glucosamine + H2O = a UDP-3-O-[(3R)-3-hydroxyacyl]-alpha-D-glucosamine + acetate</text>
        <dbReference type="Rhea" id="RHEA:67816"/>
        <dbReference type="ChEBI" id="CHEBI:15377"/>
        <dbReference type="ChEBI" id="CHEBI:30089"/>
        <dbReference type="ChEBI" id="CHEBI:137740"/>
        <dbReference type="ChEBI" id="CHEBI:173225"/>
        <dbReference type="EC" id="3.5.1.108"/>
    </reaction>
</comment>
<evidence type="ECO:0000256" key="3">
    <source>
        <dbReference type="ARBA" id="ARBA00005002"/>
    </source>
</evidence>
<evidence type="ECO:0000313" key="14">
    <source>
        <dbReference type="Proteomes" id="UP000009173"/>
    </source>
</evidence>
<feature type="binding site" evidence="12">
    <location>
        <position position="233"/>
    </location>
    <ligand>
        <name>Zn(2+)</name>
        <dbReference type="ChEBI" id="CHEBI:29105"/>
    </ligand>
</feature>
<evidence type="ECO:0000256" key="10">
    <source>
        <dbReference type="ARBA" id="ARBA00023098"/>
    </source>
</evidence>
<comment type="cofactor">
    <cofactor evidence="1 12">
        <name>Zn(2+)</name>
        <dbReference type="ChEBI" id="CHEBI:29105"/>
    </cofactor>
</comment>
<keyword evidence="5 12" id="KW-0444">Lipid biosynthesis</keyword>
<keyword evidence="8 12" id="KW-0378">Hydrolase</keyword>
<protein>
    <recommendedName>
        <fullName evidence="4 12">UDP-3-O-acyl-N-acetylglucosamine deacetylase</fullName>
        <shortName evidence="12">UDP-3-O-acyl-GlcNAc deacetylase</shortName>
        <ecNumber evidence="4 12">3.5.1.108</ecNumber>
    </recommendedName>
    <alternativeName>
        <fullName evidence="12">UDP-3-O-[R-3-hydroxymyristoyl]-N-acetylglucosamine deacetylase</fullName>
    </alternativeName>
</protein>
<gene>
    <name evidence="12" type="primary">lpxC</name>
    <name evidence="13" type="ordered locus">Dvul_0449</name>
</gene>
<dbReference type="Pfam" id="PF03331">
    <property type="entry name" value="LpxC"/>
    <property type="match status" value="1"/>
</dbReference>
<dbReference type="Gene3D" id="3.30.230.20">
    <property type="entry name" value="lpxc deacetylase, domain 1"/>
    <property type="match status" value="1"/>
</dbReference>
<evidence type="ECO:0000256" key="5">
    <source>
        <dbReference type="ARBA" id="ARBA00022516"/>
    </source>
</evidence>
<dbReference type="GO" id="GO:0016020">
    <property type="term" value="C:membrane"/>
    <property type="evidence" value="ECO:0007669"/>
    <property type="project" value="GOC"/>
</dbReference>
<sequence>MNQTTIKKSIACSGVGLHSGKTVRMVLHPAAEDTGIVFDIHTAQGVRRIAPEPQVVIATGLATTLGMDGASVATVEHLLAAIRGLEIDNITVEIEGGEVPIMDGSAASFVMLLRNAGIRRQTSARKVFRIARPVHYERDGKSIRALPYDGFRVEYRIEFPHPLIGRQTLSIDITPESFGEIAKARTFGFLREVEYLHSKGLALGGSLDNAIVLDDYSVLNPDGLRSPDEFVRHKVLDFVGDMAMMGVPLQGHFIVECSGHALNNGFLRMLEENASLYLEAVELPVAEQHPAALRPAARVATEGQPAIA</sequence>
<dbReference type="HOGENOM" id="CLU_046528_1_0_7"/>
<evidence type="ECO:0000256" key="8">
    <source>
        <dbReference type="ARBA" id="ARBA00022801"/>
    </source>
</evidence>
<dbReference type="PANTHER" id="PTHR33694:SF1">
    <property type="entry name" value="UDP-3-O-ACYL-N-ACETYLGLUCOSAMINE DEACETYLASE 1, MITOCHONDRIAL-RELATED"/>
    <property type="match status" value="1"/>
</dbReference>
<dbReference type="PANTHER" id="PTHR33694">
    <property type="entry name" value="UDP-3-O-ACYL-N-ACETYLGLUCOSAMINE DEACETYLASE 1, MITOCHONDRIAL-RELATED"/>
    <property type="match status" value="1"/>
</dbReference>
<dbReference type="Proteomes" id="UP000009173">
    <property type="component" value="Chromosome"/>
</dbReference>
<dbReference type="InterPro" id="IPR004463">
    <property type="entry name" value="UDP-acyl_GlcNac_deAcase"/>
</dbReference>
<evidence type="ECO:0000256" key="9">
    <source>
        <dbReference type="ARBA" id="ARBA00022833"/>
    </source>
</evidence>
<keyword evidence="10 12" id="KW-0443">Lipid metabolism</keyword>
<comment type="function">
    <text evidence="2 12">Catalyzes the hydrolysis of UDP-3-O-myristoyl-N-acetylglucosamine to form UDP-3-O-myristoylglucosamine and acetate, the committed step in lipid A biosynthesis.</text>
</comment>
<dbReference type="NCBIfam" id="TIGR00325">
    <property type="entry name" value="lpxC"/>
    <property type="match status" value="1"/>
</dbReference>
<dbReference type="KEGG" id="dvl:Dvul_0449"/>
<dbReference type="AlphaFoldDB" id="A0A0H3A5Y0"/>
<feature type="binding site" evidence="12">
    <location>
        <position position="77"/>
    </location>
    <ligand>
        <name>Zn(2+)</name>
        <dbReference type="ChEBI" id="CHEBI:29105"/>
    </ligand>
</feature>
<evidence type="ECO:0000256" key="6">
    <source>
        <dbReference type="ARBA" id="ARBA00022556"/>
    </source>
</evidence>
<dbReference type="UniPathway" id="UPA00359">
    <property type="reaction ID" value="UER00478"/>
</dbReference>
<evidence type="ECO:0000256" key="1">
    <source>
        <dbReference type="ARBA" id="ARBA00001947"/>
    </source>
</evidence>
<evidence type="ECO:0000256" key="2">
    <source>
        <dbReference type="ARBA" id="ARBA00002923"/>
    </source>
</evidence>
<accession>A0A0H3A5Y0</accession>
<organism evidence="13 14">
    <name type="scientific">Nitratidesulfovibrio vulgaris (strain DP4)</name>
    <name type="common">Desulfovibrio vulgaris</name>
    <dbReference type="NCBI Taxonomy" id="391774"/>
    <lineage>
        <taxon>Bacteria</taxon>
        <taxon>Pseudomonadati</taxon>
        <taxon>Thermodesulfobacteriota</taxon>
        <taxon>Desulfovibrionia</taxon>
        <taxon>Desulfovibrionales</taxon>
        <taxon>Desulfovibrionaceae</taxon>
        <taxon>Nitratidesulfovibrio</taxon>
    </lineage>
</organism>